<dbReference type="STRING" id="1823756.A4H34_02070"/>
<dbReference type="InterPro" id="IPR001387">
    <property type="entry name" value="Cro/C1-type_HTH"/>
</dbReference>
<dbReference type="PANTHER" id="PTHR46558">
    <property type="entry name" value="TRACRIPTIONAL REGULATORY PROTEIN-RELATED-RELATED"/>
    <property type="match status" value="1"/>
</dbReference>
<dbReference type="CDD" id="cd00093">
    <property type="entry name" value="HTH_XRE"/>
    <property type="match status" value="1"/>
</dbReference>
<dbReference type="SUPFAM" id="SSF47413">
    <property type="entry name" value="lambda repressor-like DNA-binding domains"/>
    <property type="match status" value="1"/>
</dbReference>
<dbReference type="Pfam" id="PF13560">
    <property type="entry name" value="HTH_31"/>
    <property type="match status" value="1"/>
</dbReference>
<dbReference type="Gene3D" id="1.10.260.40">
    <property type="entry name" value="lambda repressor-like DNA-binding domains"/>
    <property type="match status" value="1"/>
</dbReference>
<protein>
    <submittedName>
        <fullName evidence="3">Transcriptional regulator</fullName>
    </submittedName>
</protein>
<evidence type="ECO:0000313" key="4">
    <source>
        <dbReference type="Proteomes" id="UP000078368"/>
    </source>
</evidence>
<dbReference type="InterPro" id="IPR010982">
    <property type="entry name" value="Lambda_DNA-bd_dom_sf"/>
</dbReference>
<dbReference type="GO" id="GO:0003677">
    <property type="term" value="F:DNA binding"/>
    <property type="evidence" value="ECO:0007669"/>
    <property type="project" value="UniProtKB-KW"/>
</dbReference>
<evidence type="ECO:0000256" key="1">
    <source>
        <dbReference type="ARBA" id="ARBA00023125"/>
    </source>
</evidence>
<evidence type="ECO:0000259" key="2">
    <source>
        <dbReference type="PROSITE" id="PS50943"/>
    </source>
</evidence>
<dbReference type="OrthoDB" id="7428772at2"/>
<reference evidence="3 4" key="1">
    <citation type="submission" date="2016-04" db="EMBL/GenBank/DDBJ databases">
        <title>Peptidophaga gingivicola gen. nov., sp. nov., isolated from human subgingival plaque.</title>
        <authorList>
            <person name="Beall C.J."/>
            <person name="Mokrzan E.M."/>
            <person name="Griffen A.L."/>
            <person name="Leys E.J."/>
        </authorList>
    </citation>
    <scope>NUCLEOTIDE SEQUENCE [LARGE SCALE GENOMIC DNA]</scope>
    <source>
        <strain evidence="3 4">BA112</strain>
    </source>
</reference>
<name>A0A179B6R6_9ACTO</name>
<dbReference type="AlphaFoldDB" id="A0A179B6R6"/>
<dbReference type="SMART" id="SM00530">
    <property type="entry name" value="HTH_XRE"/>
    <property type="match status" value="1"/>
</dbReference>
<sequence length="69" mass="7920">MHNRLAVLRAARGVTRRKLAEELGIHYQTMGYLERGEYAPSLHLALRIARWFGVPVESVFSLDEFPPLI</sequence>
<accession>A0A179B6R6</accession>
<dbReference type="PANTHER" id="PTHR46558:SF4">
    <property type="entry name" value="DNA-BIDING PHAGE PROTEIN"/>
    <property type="match status" value="1"/>
</dbReference>
<keyword evidence="4" id="KW-1185">Reference proteome</keyword>
<proteinExistence type="predicted"/>
<evidence type="ECO:0000313" key="3">
    <source>
        <dbReference type="EMBL" id="OAP87049.1"/>
    </source>
</evidence>
<organism evidence="3 4">
    <name type="scientific">Peptidiphaga gingivicola</name>
    <dbReference type="NCBI Taxonomy" id="2741497"/>
    <lineage>
        <taxon>Bacteria</taxon>
        <taxon>Bacillati</taxon>
        <taxon>Actinomycetota</taxon>
        <taxon>Actinomycetes</taxon>
        <taxon>Actinomycetales</taxon>
        <taxon>Actinomycetaceae</taxon>
        <taxon>Peptidiphaga</taxon>
    </lineage>
</organism>
<gene>
    <name evidence="3" type="ORF">A4H34_02070</name>
</gene>
<comment type="caution">
    <text evidence="3">The sequence shown here is derived from an EMBL/GenBank/DDBJ whole genome shotgun (WGS) entry which is preliminary data.</text>
</comment>
<dbReference type="EMBL" id="LVZK01000001">
    <property type="protein sequence ID" value="OAP87049.1"/>
    <property type="molecule type" value="Genomic_DNA"/>
</dbReference>
<keyword evidence="1" id="KW-0238">DNA-binding</keyword>
<dbReference type="Proteomes" id="UP000078368">
    <property type="component" value="Unassembled WGS sequence"/>
</dbReference>
<dbReference type="PROSITE" id="PS50943">
    <property type="entry name" value="HTH_CROC1"/>
    <property type="match status" value="1"/>
</dbReference>
<dbReference type="RefSeq" id="WP_040323003.1">
    <property type="nucleotide sequence ID" value="NZ_LVZK01000001.1"/>
</dbReference>
<feature type="domain" description="HTH cro/C1-type" evidence="2">
    <location>
        <begin position="5"/>
        <end position="59"/>
    </location>
</feature>